<name>A0AAN8K5M5_PATCE</name>
<sequence>MASPPSHIFQQILRSLRDHPDDDYDDDMKGPSCGECGMDLEHTMEQHHEDEFLFHGDHHWSNTDACSRCSKPSYDFHHGHKRNGGSLPSSRASSREHHVHWADDDRHELVRSRPRKKYTRHPAKSAPVKPILKQGNVNHRPT</sequence>
<evidence type="ECO:0000313" key="2">
    <source>
        <dbReference type="EMBL" id="KAK6188777.1"/>
    </source>
</evidence>
<feature type="compositionally biased region" description="Basic and acidic residues" evidence="1">
    <location>
        <begin position="93"/>
        <end position="111"/>
    </location>
</feature>
<feature type="region of interest" description="Disordered" evidence="1">
    <location>
        <begin position="71"/>
        <end position="142"/>
    </location>
</feature>
<keyword evidence="3" id="KW-1185">Reference proteome</keyword>
<gene>
    <name evidence="2" type="ORF">SNE40_004887</name>
</gene>
<comment type="caution">
    <text evidence="2">The sequence shown here is derived from an EMBL/GenBank/DDBJ whole genome shotgun (WGS) entry which is preliminary data.</text>
</comment>
<feature type="compositionally biased region" description="Basic residues" evidence="1">
    <location>
        <begin position="112"/>
        <end position="123"/>
    </location>
</feature>
<reference evidence="2 3" key="1">
    <citation type="submission" date="2024-01" db="EMBL/GenBank/DDBJ databases">
        <title>The genome of the rayed Mediterranean limpet Patella caerulea (Linnaeus, 1758).</title>
        <authorList>
            <person name="Anh-Thu Weber A."/>
            <person name="Halstead-Nussloch G."/>
        </authorList>
    </citation>
    <scope>NUCLEOTIDE SEQUENCE [LARGE SCALE GENOMIC DNA]</scope>
    <source>
        <strain evidence="2">AATW-2023a</strain>
        <tissue evidence="2">Whole specimen</tissue>
    </source>
</reference>
<proteinExistence type="predicted"/>
<evidence type="ECO:0000256" key="1">
    <source>
        <dbReference type="SAM" id="MobiDB-lite"/>
    </source>
</evidence>
<dbReference type="AlphaFoldDB" id="A0AAN8K5M5"/>
<accession>A0AAN8K5M5</accession>
<dbReference type="Proteomes" id="UP001347796">
    <property type="component" value="Unassembled WGS sequence"/>
</dbReference>
<evidence type="ECO:0000313" key="3">
    <source>
        <dbReference type="Proteomes" id="UP001347796"/>
    </source>
</evidence>
<dbReference type="EMBL" id="JAZGQO010000003">
    <property type="protein sequence ID" value="KAK6188777.1"/>
    <property type="molecule type" value="Genomic_DNA"/>
</dbReference>
<feature type="region of interest" description="Disordered" evidence="1">
    <location>
        <begin position="1"/>
        <end position="32"/>
    </location>
</feature>
<organism evidence="2 3">
    <name type="scientific">Patella caerulea</name>
    <name type="common">Rayed Mediterranean limpet</name>
    <dbReference type="NCBI Taxonomy" id="87958"/>
    <lineage>
        <taxon>Eukaryota</taxon>
        <taxon>Metazoa</taxon>
        <taxon>Spiralia</taxon>
        <taxon>Lophotrochozoa</taxon>
        <taxon>Mollusca</taxon>
        <taxon>Gastropoda</taxon>
        <taxon>Patellogastropoda</taxon>
        <taxon>Patelloidea</taxon>
        <taxon>Patellidae</taxon>
        <taxon>Patella</taxon>
    </lineage>
</organism>
<protein>
    <submittedName>
        <fullName evidence="2">Uncharacterized protein</fullName>
    </submittedName>
</protein>